<sequence length="148" mass="16955">MTSTYVKNYGMIENYVKNNDKITTTGAKWIGDYDGSVANVDIDISNNGSVEHTHLRLNNDDLLDILNMDTIDRSIDQRLSSDFLLDAPSPHIPVPPRIPFRSKRHALYPRKFNKPTSRIRGVKKSKKRHKKAKKKTRKIDPLIQLSSL</sequence>
<proteinExistence type="predicted"/>
<reference evidence="2" key="1">
    <citation type="journal article" date="2020" name="Nature">
        <title>Giant virus diversity and host interactions through global metagenomics.</title>
        <authorList>
            <person name="Schulz F."/>
            <person name="Roux S."/>
            <person name="Paez-Espino D."/>
            <person name="Jungbluth S."/>
            <person name="Walsh D.A."/>
            <person name="Denef V.J."/>
            <person name="McMahon K.D."/>
            <person name="Konstantinidis K.T."/>
            <person name="Eloe-Fadrosh E.A."/>
            <person name="Kyrpides N.C."/>
            <person name="Woyke T."/>
        </authorList>
    </citation>
    <scope>NUCLEOTIDE SEQUENCE</scope>
    <source>
        <strain evidence="2">GVMAG-M-3300023179-114</strain>
    </source>
</reference>
<organism evidence="2">
    <name type="scientific">viral metagenome</name>
    <dbReference type="NCBI Taxonomy" id="1070528"/>
    <lineage>
        <taxon>unclassified sequences</taxon>
        <taxon>metagenomes</taxon>
        <taxon>organismal metagenomes</taxon>
    </lineage>
</organism>
<dbReference type="AlphaFoldDB" id="A0A6C0E0Q6"/>
<name>A0A6C0E0Q6_9ZZZZ</name>
<dbReference type="EMBL" id="MN739720">
    <property type="protein sequence ID" value="QHT22737.1"/>
    <property type="molecule type" value="Genomic_DNA"/>
</dbReference>
<evidence type="ECO:0000313" key="2">
    <source>
        <dbReference type="EMBL" id="QHT22737.1"/>
    </source>
</evidence>
<accession>A0A6C0E0Q6</accession>
<feature type="compositionally biased region" description="Basic residues" evidence="1">
    <location>
        <begin position="120"/>
        <end position="137"/>
    </location>
</feature>
<feature type="region of interest" description="Disordered" evidence="1">
    <location>
        <begin position="119"/>
        <end position="140"/>
    </location>
</feature>
<protein>
    <submittedName>
        <fullName evidence="2">Uncharacterized protein</fullName>
    </submittedName>
</protein>
<evidence type="ECO:0000256" key="1">
    <source>
        <dbReference type="SAM" id="MobiDB-lite"/>
    </source>
</evidence>